<accession>A0A1F8ASY8</accession>
<evidence type="ECO:0000313" key="1">
    <source>
        <dbReference type="EMBL" id="OGM54866.1"/>
    </source>
</evidence>
<comment type="caution">
    <text evidence="1">The sequence shown here is derived from an EMBL/GenBank/DDBJ whole genome shotgun (WGS) entry which is preliminary data.</text>
</comment>
<evidence type="ECO:0000313" key="2">
    <source>
        <dbReference type="Proteomes" id="UP000178603"/>
    </source>
</evidence>
<reference evidence="1 2" key="1">
    <citation type="journal article" date="2016" name="Nat. Commun.">
        <title>Thousands of microbial genomes shed light on interconnected biogeochemical processes in an aquifer system.</title>
        <authorList>
            <person name="Anantharaman K."/>
            <person name="Brown C.T."/>
            <person name="Hug L.A."/>
            <person name="Sharon I."/>
            <person name="Castelle C.J."/>
            <person name="Probst A.J."/>
            <person name="Thomas B.C."/>
            <person name="Singh A."/>
            <person name="Wilkins M.J."/>
            <person name="Karaoz U."/>
            <person name="Brodie E.L."/>
            <person name="Williams K.H."/>
            <person name="Hubbard S.S."/>
            <person name="Banfield J.F."/>
        </authorList>
    </citation>
    <scope>NUCLEOTIDE SEQUENCE [LARGE SCALE GENOMIC DNA]</scope>
</reference>
<protein>
    <submittedName>
        <fullName evidence="1">Uncharacterized protein</fullName>
    </submittedName>
</protein>
<proteinExistence type="predicted"/>
<sequence>MVEINTEVSELTDAVSAEIIPEEARLGADEALSRLGLETKRLMLLPFIHDEQHVFVTNNPNIYTRFHRPRIDKNQELPPSNIVKIEEWIAGIAPFIAVVPEKSQDRIEAFFANDVLAEGQVARVEGVVIQQNYSNPLLDAFGLSRYLRHPDIGIHIYDESGAFAQKINMHFIDTKTAKRIDTINDQAQQMSPDQIATTKERLNRVFTALEEDGVTERLVENQHSIGQIADIRGLSVIDLAEICLKYKSEQEWLENTDLNSIANMTPTQLAVLRLRKQGYQKGVVTDGEPILPSDMDIIKHAVELARENGDEQIADSLQMQLLEAEGGLKRYQHNIGRGGIFRKLDHAEIEEGYLTFFGLLDKILKSGRLIPRKATYSKGTYLQSVSLHKDDPNDLYNFVLYAMNPGERVKNIRARPLIIEIADRHMPTFKHQQNVVKYVPTSLHGSLRRVIVHGDEQIDRVGNILKESGYEDVSVCSVDIWSREIEYLKAAKDRSMADLISRVDKK</sequence>
<dbReference type="AlphaFoldDB" id="A0A1F8ASY8"/>
<dbReference type="Proteomes" id="UP000178603">
    <property type="component" value="Unassembled WGS sequence"/>
</dbReference>
<name>A0A1F8ASY8_9BACT</name>
<organism evidence="1 2">
    <name type="scientific">Candidatus Woesebacteria bacterium RIFCSPHIGHO2_12_FULL_41_24</name>
    <dbReference type="NCBI Taxonomy" id="1802510"/>
    <lineage>
        <taxon>Bacteria</taxon>
        <taxon>Candidatus Woeseibacteriota</taxon>
    </lineage>
</organism>
<dbReference type="EMBL" id="MGGW01000009">
    <property type="protein sequence ID" value="OGM54866.1"/>
    <property type="molecule type" value="Genomic_DNA"/>
</dbReference>
<gene>
    <name evidence="1" type="ORF">A3E44_01775</name>
</gene>